<gene>
    <name evidence="3" type="primary">LOC100900144</name>
</gene>
<dbReference type="InterPro" id="IPR011989">
    <property type="entry name" value="ARM-like"/>
</dbReference>
<dbReference type="CTD" id="35939"/>
<dbReference type="SUPFAM" id="SSF48371">
    <property type="entry name" value="ARM repeat"/>
    <property type="match status" value="2"/>
</dbReference>
<dbReference type="SMART" id="SM00271">
    <property type="entry name" value="DnaJ"/>
    <property type="match status" value="1"/>
</dbReference>
<reference evidence="3" key="1">
    <citation type="submission" date="2025-08" db="UniProtKB">
        <authorList>
            <consortium name="RefSeq"/>
        </authorList>
    </citation>
    <scope>IDENTIFICATION</scope>
</reference>
<dbReference type="GO" id="GO:0006898">
    <property type="term" value="P:receptor-mediated endocytosis"/>
    <property type="evidence" value="ECO:0007669"/>
    <property type="project" value="TreeGrafter"/>
</dbReference>
<dbReference type="InterPro" id="IPR001623">
    <property type="entry name" value="DnaJ_domain"/>
</dbReference>
<evidence type="ECO:0000313" key="3">
    <source>
        <dbReference type="RefSeq" id="XP_018496871.1"/>
    </source>
</evidence>
<dbReference type="InterPro" id="IPR044978">
    <property type="entry name" value="GRV2/DNAJC13"/>
</dbReference>
<accession>A0AAJ7L611</accession>
<dbReference type="Proteomes" id="UP000694867">
    <property type="component" value="Unplaced"/>
</dbReference>
<dbReference type="FunFam" id="1.10.287.110:FF:000007">
    <property type="entry name" value="DnaJ (Hsp40) homolog, subfamily C, member 13"/>
    <property type="match status" value="1"/>
</dbReference>
<dbReference type="Pfam" id="PF00226">
    <property type="entry name" value="DnaJ"/>
    <property type="match status" value="1"/>
</dbReference>
<dbReference type="PANTHER" id="PTHR36983:SF2">
    <property type="entry name" value="DNAJ HOMOLOG SUBFAMILY C MEMBER 13"/>
    <property type="match status" value="1"/>
</dbReference>
<dbReference type="Gene3D" id="1.25.10.10">
    <property type="entry name" value="Leucine-rich Repeat Variant"/>
    <property type="match status" value="2"/>
</dbReference>
<dbReference type="CDD" id="cd06257">
    <property type="entry name" value="DnaJ"/>
    <property type="match status" value="1"/>
</dbReference>
<dbReference type="InterPro" id="IPR016024">
    <property type="entry name" value="ARM-type_fold"/>
</dbReference>
<dbReference type="GO" id="GO:2000641">
    <property type="term" value="P:regulation of early endosome to late endosome transport"/>
    <property type="evidence" value="ECO:0007669"/>
    <property type="project" value="InterPro"/>
</dbReference>
<dbReference type="RefSeq" id="XP_018496871.1">
    <property type="nucleotide sequence ID" value="XM_018641355.1"/>
</dbReference>
<dbReference type="InterPro" id="IPR025640">
    <property type="entry name" value="GYF_2"/>
</dbReference>
<dbReference type="Pfam" id="PF19432">
    <property type="entry name" value="RME-8_N"/>
    <property type="match status" value="1"/>
</dbReference>
<dbReference type="SUPFAM" id="SSF46565">
    <property type="entry name" value="Chaperone J-domain"/>
    <property type="match status" value="1"/>
</dbReference>
<feature type="domain" description="J" evidence="1">
    <location>
        <begin position="1314"/>
        <end position="1370"/>
    </location>
</feature>
<dbReference type="InterPro" id="IPR035445">
    <property type="entry name" value="GYF-like_dom_sf"/>
</dbReference>
<name>A0AAJ7L611_9ACAR</name>
<evidence type="ECO:0000259" key="1">
    <source>
        <dbReference type="PROSITE" id="PS50076"/>
    </source>
</evidence>
<organism evidence="2 3">
    <name type="scientific">Galendromus occidentalis</name>
    <name type="common">western predatory mite</name>
    <dbReference type="NCBI Taxonomy" id="34638"/>
    <lineage>
        <taxon>Eukaryota</taxon>
        <taxon>Metazoa</taxon>
        <taxon>Ecdysozoa</taxon>
        <taxon>Arthropoda</taxon>
        <taxon>Chelicerata</taxon>
        <taxon>Arachnida</taxon>
        <taxon>Acari</taxon>
        <taxon>Parasitiformes</taxon>
        <taxon>Mesostigmata</taxon>
        <taxon>Gamasina</taxon>
        <taxon>Phytoseioidea</taxon>
        <taxon>Phytoseiidae</taxon>
        <taxon>Typhlodrominae</taxon>
        <taxon>Galendromus</taxon>
    </lineage>
</organism>
<proteinExistence type="predicted"/>
<dbReference type="GeneID" id="100900144"/>
<dbReference type="PROSITE" id="PS50076">
    <property type="entry name" value="DNAJ_2"/>
    <property type="match status" value="1"/>
</dbReference>
<dbReference type="SUPFAM" id="SSF55277">
    <property type="entry name" value="GYF domain"/>
    <property type="match status" value="1"/>
</dbReference>
<keyword evidence="2" id="KW-1185">Reference proteome</keyword>
<dbReference type="GO" id="GO:0007032">
    <property type="term" value="P:endosome organization"/>
    <property type="evidence" value="ECO:0007669"/>
    <property type="project" value="InterPro"/>
</dbReference>
<protein>
    <submittedName>
        <fullName evidence="3">DnaJ homolog subfamily C member 13</fullName>
    </submittedName>
</protein>
<evidence type="ECO:0000313" key="2">
    <source>
        <dbReference type="Proteomes" id="UP000694867"/>
    </source>
</evidence>
<dbReference type="InterPro" id="IPR036869">
    <property type="entry name" value="J_dom_sf"/>
</dbReference>
<dbReference type="GO" id="GO:0010008">
    <property type="term" value="C:endosome membrane"/>
    <property type="evidence" value="ECO:0007669"/>
    <property type="project" value="TreeGrafter"/>
</dbReference>
<dbReference type="Gene3D" id="1.10.287.110">
    <property type="entry name" value="DnaJ domain"/>
    <property type="match status" value="1"/>
</dbReference>
<dbReference type="KEGG" id="goe:100900144"/>
<dbReference type="Pfam" id="PF14237">
    <property type="entry name" value="GYF_2"/>
    <property type="match status" value="1"/>
</dbReference>
<dbReference type="InterPro" id="IPR045802">
    <property type="entry name" value="GRV2/DNAJC13_N"/>
</dbReference>
<dbReference type="PANTHER" id="PTHR36983">
    <property type="entry name" value="DNAJ HOMOLOG SUBFAMILY C MEMBER 13"/>
    <property type="match status" value="1"/>
</dbReference>
<sequence>MSPGTGGAPVGSRGGNEDVACYNVIKLSWKGKYPRIFSVGTRAITTYNIADCMIETNKFEYQDFVAIEPLVSRSSDTEFIIKYRKTREGRKIGDMKFASEYRADILTEALKFKHLFCEQRPSAVQFKAMKKDFSEQKVPLILEVSEISVNQLDPQTRECVGRYYFKNITGLTKLLDGKPGGLVISVDSFERLHVFYIERREAFMKLVAEHAMKFVGVNINFKDEMSEETVLLRRFGRYSSDEAVTSLSDFMVHKMSARHRDPVKRILGISESCLVERDCVTYNVTSLRPLSDIAALVRDREEPRKFFIEFIQGDLEKAYFSSNRDALLASLLDGVRASGNRDVHVRMSKINRGMRCGPMYIPVCEDVEIAHLKFLHTQPNAWSFPDTVARFNANVPYSGLLHTAKNKDALFENKDKMFQAALTAMLAKEGEQDRIPLETLEAQFHALRRLVACKAGFAAFTQVPHVRERIGRKVISALSRGDPAVSHAAVDMLCALIQPMHDDCDLYQEQLNKLSILSSKSFLEQLLVMFSNHVQHGTGCLVVSAMLDFLTFSLCAPYSETTEGAQFDALLELVANHAGRMVFKLFQHTSIAIVKGAGRVMKAIIEEGESELAAKMQDLALAEAALPRHLLDALYVSGSESRLFALRELSRQLVGLWLTGHPATMNALKRIMPAGLLAYMDSKEMPPKEAIETLKTRDNLKMATELSNKHLTKNKQWRVIERHVDQFLVHWKSRMTQLKSDGDTRPARQQPVVLRRRRQRVKSLANWTMFYYQFHQDHAKPHLIWNYKTREELRDALENELRSFTQDRELCHDVTVSWNHQEFEVAYHSLSEEIRVGDYFLRLLLEEDDRKVRESPTDQPLSNFIMQSREFFNDLYHRFLLSNDIGMKCMCLRAMAIVYGRHYEDIGSFNDTQNIVDMLKNTTSRHERDRLLMFIEKLVNNKKNIKYLLDCNGVKVLVEFLCLAHLHTSRAVIPTQTNVIEASAEMMMDQEKEWFYENNQNGPHSINEMKKLYEDGVVNADTKVWAQGMDGWHRLQDVGQLKWTLMAQSSALKNETDLAILILNILIKVCEAYPTKEPDGSIVRPLPRVKRRLCDPTTLPHIVQLLLTFDPILVEKVAVLLTHVMQHNPAIQRLYQSGFFFFILMYTGSNVLPIGNLLHLTHTCQAFRSEEGSTLKQRSILGNILPEAMICYLENHGAVKFAEIFLGEFDTPEAIWNSEMRRFMIEKIATHIADFSPRLKSNTRAPYQYCPIPQIQYPQLNNELFCNMYYLRHLCDVQKFPAWPILEPVQLLKDVLDQWKAELNVKPPPINEDDACEVLGLKQEDKTDQTKIRKAYFRLAAKYHPDKNPEGREVFEKVNKAYEYLSDSSIRKGDGPCPINLSLILKTQAILFSRCRDELHPYKYAGYPMLIKMIEKETQDDQLLSKQNPLLGLAIETMYHTLNCSELNVQELRREGGLAVLEKAFVRCVEQLNHSSTPDDLVVSVCRHSVACFAVAAKFDSCRSVLINDLPNFVSDLCRILYFKHLTELCAAAVECVTSLSVCEQLQTSMLECGVLFHLLLFFFKYDFTLGESGVDVSKESNQQAVANYLAELSVRACARLAGTDPGFATPPNQRIRQCLIALLTPYITRKLGVCPPSEILKILNSNTENPYLIWDNSTRAELIEYLERQQKSKIRSGECDEDYGSGFSYSLFEKELVVGDIFVRIYNEQAQFPLENPRQFTQDLLSFVGSQAQFIYSAKNSNLVVTKDSEVDRVTNAELAMEALFNVIQNNPSVETLCIGHFKLLFLLLNTEYTKLQVLAVNVIQSVTGNKNCVQDIANVQVLVFLLLVLKSFQSNQHQQAVLDTLLPLMSNSALVKEAMSKGALVYLLNVYCNGLDAKVRERTAELIAKMSSDKLSGPKLVRVIARFMPAVFLDAMKESPQDSVTLFEGNQENPELIWNDESRERLKSSVREMSDELFNKQRAEPSERWEIPSDFSLCSETGDDELVVSGVYVRLFVQSPGWSLRRPKEFLAECLDRVCSLMSKPDSDESSLDALTSAIVGLLMNQGQLREAIPVMGHIPRIVTALSSSPPFAKHAIRLLHELAQSQPCVEALSECNDCMAGVKTAIDNCPEALDLVAKALNQMFQKNASRLVQQALSVKLVTILLDLLERPVTNATSKAHIVQALKSMLTDPIYGEELNELLSASKIWADFKDQRHDLFTRETTIAGYLPSTTNIAGYLTAGTTGPNYARQPPPVDK</sequence>